<dbReference type="PANTHER" id="PTHR43833">
    <property type="entry name" value="POTASSIUM CHANNEL PROTEIN 2-RELATED-RELATED"/>
    <property type="match status" value="1"/>
</dbReference>
<evidence type="ECO:0000256" key="2">
    <source>
        <dbReference type="SAM" id="Phobius"/>
    </source>
</evidence>
<dbReference type="PROSITE" id="PS51201">
    <property type="entry name" value="RCK_N"/>
    <property type="match status" value="1"/>
</dbReference>
<keyword evidence="6" id="KW-1185">Reference proteome</keyword>
<proteinExistence type="predicted"/>
<dbReference type="GO" id="GO:0034220">
    <property type="term" value="P:monoatomic ion transmembrane transport"/>
    <property type="evidence" value="ECO:0007669"/>
    <property type="project" value="UniProtKB-KW"/>
</dbReference>
<dbReference type="InterPro" id="IPR013099">
    <property type="entry name" value="K_chnl_dom"/>
</dbReference>
<dbReference type="InterPro" id="IPR050721">
    <property type="entry name" value="Trk_Ktr_HKT_K-transport"/>
</dbReference>
<dbReference type="Proteomes" id="UP001594351">
    <property type="component" value="Unassembled WGS sequence"/>
</dbReference>
<dbReference type="Gene3D" id="1.10.287.70">
    <property type="match status" value="1"/>
</dbReference>
<evidence type="ECO:0000259" key="3">
    <source>
        <dbReference type="PROSITE" id="PS51201"/>
    </source>
</evidence>
<comment type="subcellular location">
    <subcellularLocation>
        <location evidence="1">Cell membrane</location>
        <topology evidence="1">Multi-pass membrane protein</topology>
    </subcellularLocation>
</comment>
<dbReference type="InterPro" id="IPR006037">
    <property type="entry name" value="RCK_C"/>
</dbReference>
<dbReference type="SUPFAM" id="SSF81324">
    <property type="entry name" value="Voltage-gated potassium channels"/>
    <property type="match status" value="1"/>
</dbReference>
<feature type="transmembrane region" description="Helical" evidence="2">
    <location>
        <begin position="9"/>
        <end position="30"/>
    </location>
</feature>
<dbReference type="SUPFAM" id="SSF116726">
    <property type="entry name" value="TrkA C-terminal domain-like"/>
    <property type="match status" value="1"/>
</dbReference>
<keyword evidence="2" id="KW-1133">Transmembrane helix</keyword>
<dbReference type="InterPro" id="IPR003148">
    <property type="entry name" value="RCK_N"/>
</dbReference>
<dbReference type="PANTHER" id="PTHR43833:SF9">
    <property type="entry name" value="POTASSIUM CHANNEL PROTEIN YUGO-RELATED"/>
    <property type="match status" value="1"/>
</dbReference>
<keyword evidence="2" id="KW-0472">Membrane</keyword>
<dbReference type="Gene3D" id="3.40.50.720">
    <property type="entry name" value="NAD(P)-binding Rossmann-like Domain"/>
    <property type="match status" value="1"/>
</dbReference>
<keyword evidence="2" id="KW-0812">Transmembrane</keyword>
<organism evidence="5 6">
    <name type="scientific">candidate division CSSED10-310 bacterium</name>
    <dbReference type="NCBI Taxonomy" id="2855610"/>
    <lineage>
        <taxon>Bacteria</taxon>
        <taxon>Bacteria division CSSED10-310</taxon>
    </lineage>
</organism>
<keyword evidence="5" id="KW-0406">Ion transport</keyword>
<reference evidence="5 6" key="1">
    <citation type="submission" date="2024-09" db="EMBL/GenBank/DDBJ databases">
        <title>Laminarin stimulates single cell rates of sulfate reduction while oxygen inhibits transcriptomic activity in coastal marine sediment.</title>
        <authorList>
            <person name="Lindsay M."/>
            <person name="Orcutt B."/>
            <person name="Emerson D."/>
            <person name="Stepanauskas R."/>
            <person name="D'Angelo T."/>
        </authorList>
    </citation>
    <scope>NUCLEOTIDE SEQUENCE [LARGE SCALE GENOMIC DNA]</scope>
    <source>
        <strain evidence="5">SAG AM-311-K15</strain>
    </source>
</reference>
<feature type="domain" description="RCK N-terminal" evidence="3">
    <location>
        <begin position="113"/>
        <end position="230"/>
    </location>
</feature>
<sequence>MYSELQKRLYLAIFALTLIIIIGTIGFKFFGGSSWSILDAMYMTIITITTVGYGETHSLSGNPGARIFTIFLLLFGTGVLLYGIGNATAFIIEGDLKHLMWRRRIMKKIIRLSNHYIICGAGEIGIHVIDEMMKTRQRFVVIEKSMDIIEHLRSRENLLIVHGDATDDDTLLNAGIEQAVGIISTIHSDKDNLFITVSARQLNHDIRIVAHAIDPATQKKLFKSGADAVVSANVIGALRMVSEMIRPTVVNFLDQMLRIKDKCIRIEEVTIKENSAYIGQSLAEANIGKETGVLLIAMRNVETNQFTYSFASDLKLKLGDILVVIGSVDQVMVLRQKAGYDISQSLDDQENNNLQPG</sequence>
<dbReference type="InterPro" id="IPR036291">
    <property type="entry name" value="NAD(P)-bd_dom_sf"/>
</dbReference>
<dbReference type="SUPFAM" id="SSF51735">
    <property type="entry name" value="NAD(P)-binding Rossmann-fold domains"/>
    <property type="match status" value="1"/>
</dbReference>
<dbReference type="PROSITE" id="PS51202">
    <property type="entry name" value="RCK_C"/>
    <property type="match status" value="1"/>
</dbReference>
<evidence type="ECO:0000313" key="5">
    <source>
        <dbReference type="EMBL" id="MFC1848648.1"/>
    </source>
</evidence>
<evidence type="ECO:0000256" key="1">
    <source>
        <dbReference type="ARBA" id="ARBA00004651"/>
    </source>
</evidence>
<dbReference type="EMBL" id="JBHPBY010000003">
    <property type="protein sequence ID" value="MFC1848648.1"/>
    <property type="molecule type" value="Genomic_DNA"/>
</dbReference>
<evidence type="ECO:0000313" key="6">
    <source>
        <dbReference type="Proteomes" id="UP001594351"/>
    </source>
</evidence>
<dbReference type="Gene3D" id="3.30.70.1450">
    <property type="entry name" value="Regulator of K+ conductance, C-terminal domain"/>
    <property type="match status" value="1"/>
</dbReference>
<comment type="caution">
    <text evidence="5">The sequence shown here is derived from an EMBL/GenBank/DDBJ whole genome shotgun (WGS) entry which is preliminary data.</text>
</comment>
<feature type="transmembrane region" description="Helical" evidence="2">
    <location>
        <begin position="112"/>
        <end position="129"/>
    </location>
</feature>
<dbReference type="Pfam" id="PF07885">
    <property type="entry name" value="Ion_trans_2"/>
    <property type="match status" value="1"/>
</dbReference>
<name>A0ABV6YR16_UNCC1</name>
<keyword evidence="5" id="KW-0407">Ion channel</keyword>
<keyword evidence="5" id="KW-0813">Transport</keyword>
<protein>
    <submittedName>
        <fullName evidence="5">Potassium channel family protein</fullName>
    </submittedName>
</protein>
<dbReference type="Pfam" id="PF02254">
    <property type="entry name" value="TrkA_N"/>
    <property type="match status" value="1"/>
</dbReference>
<evidence type="ECO:0000259" key="4">
    <source>
        <dbReference type="PROSITE" id="PS51202"/>
    </source>
</evidence>
<gene>
    <name evidence="5" type="ORF">ACFL27_00430</name>
</gene>
<accession>A0ABV6YR16</accession>
<feature type="transmembrane region" description="Helical" evidence="2">
    <location>
        <begin position="67"/>
        <end position="92"/>
    </location>
</feature>
<feature type="domain" description="RCK C-terminal" evidence="4">
    <location>
        <begin position="254"/>
        <end position="340"/>
    </location>
</feature>
<dbReference type="InterPro" id="IPR036721">
    <property type="entry name" value="RCK_C_sf"/>
</dbReference>
<dbReference type="Pfam" id="PF02080">
    <property type="entry name" value="TrkA_C"/>
    <property type="match status" value="1"/>
</dbReference>